<dbReference type="AlphaFoldDB" id="A0AAN9GMP4"/>
<feature type="transmembrane region" description="Helical" evidence="6">
    <location>
        <begin position="525"/>
        <end position="545"/>
    </location>
</feature>
<comment type="subcellular location">
    <subcellularLocation>
        <location evidence="1">Membrane</location>
        <topology evidence="1">Multi-pass membrane protein</topology>
    </subcellularLocation>
</comment>
<keyword evidence="2 6" id="KW-0812">Transmembrane</keyword>
<dbReference type="PANTHER" id="PTHR11785">
    <property type="entry name" value="AMINO ACID TRANSPORTER"/>
    <property type="match status" value="1"/>
</dbReference>
<evidence type="ECO:0000256" key="3">
    <source>
        <dbReference type="ARBA" id="ARBA00022989"/>
    </source>
</evidence>
<feature type="compositionally biased region" description="Polar residues" evidence="5">
    <location>
        <begin position="52"/>
        <end position="65"/>
    </location>
</feature>
<dbReference type="GO" id="GO:0016020">
    <property type="term" value="C:membrane"/>
    <property type="evidence" value="ECO:0007669"/>
    <property type="project" value="UniProtKB-SubCell"/>
</dbReference>
<feature type="transmembrane region" description="Helical" evidence="6">
    <location>
        <begin position="149"/>
        <end position="173"/>
    </location>
</feature>
<dbReference type="Pfam" id="PF13520">
    <property type="entry name" value="AA_permease_2"/>
    <property type="match status" value="1"/>
</dbReference>
<comment type="caution">
    <text evidence="7">The sequence shown here is derived from an EMBL/GenBank/DDBJ whole genome shotgun (WGS) entry which is preliminary data.</text>
</comment>
<reference evidence="7 8" key="1">
    <citation type="submission" date="2024-02" db="EMBL/GenBank/DDBJ databases">
        <title>Chromosome-scale genome assembly of the rough periwinkle Littorina saxatilis.</title>
        <authorList>
            <person name="De Jode A."/>
            <person name="Faria R."/>
            <person name="Formenti G."/>
            <person name="Sims Y."/>
            <person name="Smith T.P."/>
            <person name="Tracey A."/>
            <person name="Wood J.M.D."/>
            <person name="Zagrodzka Z.B."/>
            <person name="Johannesson K."/>
            <person name="Butlin R.K."/>
            <person name="Leder E.H."/>
        </authorList>
    </citation>
    <scope>NUCLEOTIDE SEQUENCE [LARGE SCALE GENOMIC DNA]</scope>
    <source>
        <strain evidence="7">Snail1</strain>
        <tissue evidence="7">Muscle</tissue>
    </source>
</reference>
<dbReference type="InterPro" id="IPR002293">
    <property type="entry name" value="AA/rel_permease1"/>
</dbReference>
<dbReference type="GO" id="GO:0015179">
    <property type="term" value="F:L-amino acid transmembrane transporter activity"/>
    <property type="evidence" value="ECO:0007669"/>
    <property type="project" value="TreeGrafter"/>
</dbReference>
<dbReference type="Gene3D" id="1.20.1740.10">
    <property type="entry name" value="Amino acid/polyamine transporter I"/>
    <property type="match status" value="1"/>
</dbReference>
<feature type="transmembrane region" description="Helical" evidence="6">
    <location>
        <begin position="499"/>
        <end position="519"/>
    </location>
</feature>
<feature type="region of interest" description="Disordered" evidence="5">
    <location>
        <begin position="1"/>
        <end position="87"/>
    </location>
</feature>
<proteinExistence type="predicted"/>
<feature type="transmembrane region" description="Helical" evidence="6">
    <location>
        <begin position="243"/>
        <end position="262"/>
    </location>
</feature>
<evidence type="ECO:0000256" key="5">
    <source>
        <dbReference type="SAM" id="MobiDB-lite"/>
    </source>
</evidence>
<name>A0AAN9GMP4_9CAEN</name>
<dbReference type="EMBL" id="JBAMIC010000001">
    <property type="protein sequence ID" value="KAK7113930.1"/>
    <property type="molecule type" value="Genomic_DNA"/>
</dbReference>
<dbReference type="Proteomes" id="UP001374579">
    <property type="component" value="Unassembled WGS sequence"/>
</dbReference>
<evidence type="ECO:0000256" key="1">
    <source>
        <dbReference type="ARBA" id="ARBA00004141"/>
    </source>
</evidence>
<dbReference type="PANTHER" id="PTHR11785:SF375">
    <property type="entry name" value="AMINO ACID TRANSPORTER"/>
    <property type="match status" value="1"/>
</dbReference>
<evidence type="ECO:0000256" key="6">
    <source>
        <dbReference type="SAM" id="Phobius"/>
    </source>
</evidence>
<feature type="transmembrane region" description="Helical" evidence="6">
    <location>
        <begin position="117"/>
        <end position="137"/>
    </location>
</feature>
<feature type="transmembrane region" description="Helical" evidence="6">
    <location>
        <begin position="194"/>
        <end position="223"/>
    </location>
</feature>
<feature type="transmembrane region" description="Helical" evidence="6">
    <location>
        <begin position="386"/>
        <end position="406"/>
    </location>
</feature>
<keyword evidence="4 6" id="KW-0472">Membrane</keyword>
<dbReference type="EMBL" id="JBAMIC010000001">
    <property type="protein sequence ID" value="KAK7113929.1"/>
    <property type="molecule type" value="Genomic_DNA"/>
</dbReference>
<dbReference type="InterPro" id="IPR050598">
    <property type="entry name" value="AminoAcid_Transporter"/>
</dbReference>
<evidence type="ECO:0000256" key="2">
    <source>
        <dbReference type="ARBA" id="ARBA00022692"/>
    </source>
</evidence>
<evidence type="ECO:0000313" key="7">
    <source>
        <dbReference type="EMBL" id="KAK7113929.1"/>
    </source>
</evidence>
<keyword evidence="3 6" id="KW-1133">Transmembrane helix</keyword>
<sequence length="573" mass="61898">MFKRKGASIDTPTIPGVYRPNNPDSVEMTGGRSNPAFVLEPEAGHVDKGQPGSEQADNDSNSSGIASIEENGDGGGGGSSYPGSSGVEPVVVENQAVTPSPGGGNKGKGQPQLKKSINLLTCTAIMVAVTGHSSIFISPASILRLTGSIGASLVVWLIGGLINLGLALCFAELGTMMPQAGGPYAYVLKTFGPLPGFLIMWGYVVLIAGPFWAFLAYTAALYIVKLVFPDCSSDTVETATKVLAGWIMITMVILNCVYMKYVTKIQTFLSGTKLIALLIIIIGGIVKMAEGNTENFENIFEGTTEEPGQFAVAIFYSIFSYGGWQVMTSLMEEVKNPGRDLPMSVYLAFSMVISKYILTNVAYYSLITPQTLLETDAVALLFIRRLYEPLTILISIFVATTSIGALNASIMGHSRLLFAGARLGHMPAIMGMIHTRYLTPWPAIFTLLAWGLAVLYSGSVTDMMEFISLFSTIMGIAVVASLLYLRVKEPNTHRPYRTLLFWPLVQLVVNVAVLILAIYQKPDRMGIGLAILFAGIPVYWLGVLWRSKPAEFTNIVETLTTFAQKLLMLVKTQ</sequence>
<feature type="transmembrane region" description="Helical" evidence="6">
    <location>
        <begin position="438"/>
        <end position="460"/>
    </location>
</feature>
<protein>
    <submittedName>
        <fullName evidence="7">Uncharacterized protein</fullName>
    </submittedName>
</protein>
<feature type="transmembrane region" description="Helical" evidence="6">
    <location>
        <begin position="466"/>
        <end position="487"/>
    </location>
</feature>
<organism evidence="7 8">
    <name type="scientific">Littorina saxatilis</name>
    <dbReference type="NCBI Taxonomy" id="31220"/>
    <lineage>
        <taxon>Eukaryota</taxon>
        <taxon>Metazoa</taxon>
        <taxon>Spiralia</taxon>
        <taxon>Lophotrochozoa</taxon>
        <taxon>Mollusca</taxon>
        <taxon>Gastropoda</taxon>
        <taxon>Caenogastropoda</taxon>
        <taxon>Littorinimorpha</taxon>
        <taxon>Littorinoidea</taxon>
        <taxon>Littorinidae</taxon>
        <taxon>Littorina</taxon>
    </lineage>
</organism>
<gene>
    <name evidence="7" type="ORF">V1264_000081</name>
</gene>
<accession>A0AAN9GMP4</accession>
<feature type="transmembrane region" description="Helical" evidence="6">
    <location>
        <begin position="310"/>
        <end position="331"/>
    </location>
</feature>
<feature type="transmembrane region" description="Helical" evidence="6">
    <location>
        <begin position="274"/>
        <end position="290"/>
    </location>
</feature>
<feature type="transmembrane region" description="Helical" evidence="6">
    <location>
        <begin position="343"/>
        <end position="366"/>
    </location>
</feature>
<keyword evidence="8" id="KW-1185">Reference proteome</keyword>
<evidence type="ECO:0000313" key="8">
    <source>
        <dbReference type="Proteomes" id="UP001374579"/>
    </source>
</evidence>
<evidence type="ECO:0000256" key="4">
    <source>
        <dbReference type="ARBA" id="ARBA00023136"/>
    </source>
</evidence>